<organism evidence="4 5">
    <name type="scientific">Cephalotus follicularis</name>
    <name type="common">Albany pitcher plant</name>
    <dbReference type="NCBI Taxonomy" id="3775"/>
    <lineage>
        <taxon>Eukaryota</taxon>
        <taxon>Viridiplantae</taxon>
        <taxon>Streptophyta</taxon>
        <taxon>Embryophyta</taxon>
        <taxon>Tracheophyta</taxon>
        <taxon>Spermatophyta</taxon>
        <taxon>Magnoliopsida</taxon>
        <taxon>eudicotyledons</taxon>
        <taxon>Gunneridae</taxon>
        <taxon>Pentapetalae</taxon>
        <taxon>rosids</taxon>
        <taxon>fabids</taxon>
        <taxon>Oxalidales</taxon>
        <taxon>Cephalotaceae</taxon>
        <taxon>Cephalotus</taxon>
    </lineage>
</organism>
<evidence type="ECO:0000313" key="4">
    <source>
        <dbReference type="EMBL" id="GAV76642.1"/>
    </source>
</evidence>
<evidence type="ECO:0000256" key="2">
    <source>
        <dbReference type="SAM" id="MobiDB-lite"/>
    </source>
</evidence>
<evidence type="ECO:0000256" key="1">
    <source>
        <dbReference type="SAM" id="Coils"/>
    </source>
</evidence>
<sequence>MPKKHTPTKSHAGAKYKDSYARRKVLCGRVVDFEFTSGDNFSLEQWFFALGWKEYFLIIVPYYVELVKEFYSNLLNVSGDCDFLEIKSKVCKTVIKFDDKLLGEILSVTADGSKFFETKKWPEDPELVLEDCLRVFYPNENVFGGMAKPTNLLSAEHRLLHHIVATHVLPTSSGHEKMSYQDLYIMWHVVSEKPLNLPNLVMKNMLRAFSKIDGALPYGMVITKIFSHFGILPGNEVPSRIDVGDVYNASSLKRMDWKRVFEAEKGNVWLPKEGARKRRVEEENVEEQSEPQRPRTTPASKQASSSYSLSLEIVLAEIKELKTKMNKLDIKMDNLRGEVFDLFDDQRRRHRRLEKKLVAKGVIEAGCHAPNRGLGPMTRHVAIRTIIISQNHKI</sequence>
<dbReference type="InParanoid" id="A0A1Q3C939"/>
<dbReference type="Pfam" id="PF20167">
    <property type="entry name" value="Transposase_32"/>
    <property type="match status" value="1"/>
</dbReference>
<proteinExistence type="predicted"/>
<dbReference type="InterPro" id="IPR046796">
    <property type="entry name" value="Transposase_32_dom"/>
</dbReference>
<protein>
    <recommendedName>
        <fullName evidence="3">Putative plant transposon protein domain-containing protein</fullName>
    </recommendedName>
</protein>
<keyword evidence="5" id="KW-1185">Reference proteome</keyword>
<keyword evidence="1" id="KW-0175">Coiled coil</keyword>
<gene>
    <name evidence="4" type="ORF">CFOL_v3_20115</name>
</gene>
<reference evidence="5" key="1">
    <citation type="submission" date="2016-04" db="EMBL/GenBank/DDBJ databases">
        <title>Cephalotus genome sequencing.</title>
        <authorList>
            <person name="Fukushima K."/>
            <person name="Hasebe M."/>
            <person name="Fang X."/>
        </authorList>
    </citation>
    <scope>NUCLEOTIDE SEQUENCE [LARGE SCALE GENOMIC DNA]</scope>
    <source>
        <strain evidence="5">cv. St1</strain>
    </source>
</reference>
<dbReference type="EMBL" id="BDDD01001513">
    <property type="protein sequence ID" value="GAV76642.1"/>
    <property type="molecule type" value="Genomic_DNA"/>
</dbReference>
<evidence type="ECO:0000259" key="3">
    <source>
        <dbReference type="Pfam" id="PF20167"/>
    </source>
</evidence>
<feature type="domain" description="Putative plant transposon protein" evidence="3">
    <location>
        <begin position="50"/>
        <end position="231"/>
    </location>
</feature>
<dbReference type="Proteomes" id="UP000187406">
    <property type="component" value="Unassembled WGS sequence"/>
</dbReference>
<evidence type="ECO:0000313" key="5">
    <source>
        <dbReference type="Proteomes" id="UP000187406"/>
    </source>
</evidence>
<dbReference type="AlphaFoldDB" id="A0A1Q3C939"/>
<accession>A0A1Q3C939</accession>
<name>A0A1Q3C939_CEPFO</name>
<dbReference type="OrthoDB" id="1750431at2759"/>
<feature type="region of interest" description="Disordered" evidence="2">
    <location>
        <begin position="276"/>
        <end position="304"/>
    </location>
</feature>
<feature type="compositionally biased region" description="Polar residues" evidence="2">
    <location>
        <begin position="294"/>
        <end position="303"/>
    </location>
</feature>
<feature type="coiled-coil region" evidence="1">
    <location>
        <begin position="311"/>
        <end position="338"/>
    </location>
</feature>
<comment type="caution">
    <text evidence="4">The sequence shown here is derived from an EMBL/GenBank/DDBJ whole genome shotgun (WGS) entry which is preliminary data.</text>
</comment>